<dbReference type="EMBL" id="ANPB02000003">
    <property type="protein sequence ID" value="KAF4486119.1"/>
    <property type="molecule type" value="Genomic_DNA"/>
</dbReference>
<evidence type="ECO:0000313" key="4">
    <source>
        <dbReference type="Proteomes" id="UP000011096"/>
    </source>
</evidence>
<reference evidence="3 4" key="1">
    <citation type="submission" date="2012-08" db="EMBL/GenBank/DDBJ databases">
        <authorList>
            <person name="Gan P.H.P."/>
            <person name="Ikeda K."/>
            <person name="Irieda H."/>
            <person name="Narusaka M."/>
            <person name="O'Connell R.J."/>
            <person name="Narusaka Y."/>
            <person name="Takano Y."/>
            <person name="Kubo Y."/>
            <person name="Shirasu K."/>
        </authorList>
    </citation>
    <scope>NUCLEOTIDE SEQUENCE [LARGE SCALE GENOMIC DNA]</scope>
    <source>
        <strain evidence="3 4">Nara gc5</strain>
    </source>
</reference>
<dbReference type="OrthoDB" id="3045089at2759"/>
<dbReference type="GeneID" id="43616977"/>
<dbReference type="Proteomes" id="UP000011096">
    <property type="component" value="Unassembled WGS sequence"/>
</dbReference>
<feature type="compositionally biased region" description="Basic and acidic residues" evidence="1">
    <location>
        <begin position="233"/>
        <end position="242"/>
    </location>
</feature>
<dbReference type="RefSeq" id="XP_066008977.1">
    <property type="nucleotide sequence ID" value="XM_066151408.1"/>
</dbReference>
<comment type="caution">
    <text evidence="3">The sequence shown here is derived from an EMBL/GenBank/DDBJ whole genome shotgun (WGS) entry which is preliminary data.</text>
</comment>
<feature type="domain" description="Ubiquitin-like" evidence="2">
    <location>
        <begin position="275"/>
        <end position="301"/>
    </location>
</feature>
<evidence type="ECO:0000259" key="2">
    <source>
        <dbReference type="Pfam" id="PF22893"/>
    </source>
</evidence>
<evidence type="ECO:0000256" key="1">
    <source>
        <dbReference type="SAM" id="MobiDB-lite"/>
    </source>
</evidence>
<sequence>MRRIDTIHGEIERLMDINGGVGRLKWVFRRSMSVELLHQIEAHKNAINMILHTMTLAVQIKLTISSKRSSTDDTGVTERALKIQQTENVVQASYQSLRELKETELVTSRSGPDVADDEGANEDYGQDQLMLWRDATRDTAGWLYAVVFSAYAECRAEGEYEHEHGAVKEEDDEACPSSSYTGHGWVGDLSLRVTQKPIDPRRVVDELLAEWTELSNDEIQGSIAKDLGVQEAESGKPEDARAQEPISQQQRARNAYKHAQQTPTYHEHRHKKGDELIEFKDAVGRKFTLPYHEVRRWRDME</sequence>
<protein>
    <recommendedName>
        <fullName evidence="2">Ubiquitin-like domain-containing protein</fullName>
    </recommendedName>
</protein>
<dbReference type="InParanoid" id="A0A7J6J870"/>
<name>A0A7J6J870_COLFN</name>
<dbReference type="Pfam" id="PF22893">
    <property type="entry name" value="ULD_2"/>
    <property type="match status" value="1"/>
</dbReference>
<feature type="region of interest" description="Disordered" evidence="1">
    <location>
        <begin position="229"/>
        <end position="273"/>
    </location>
</feature>
<organism evidence="3 4">
    <name type="scientific">Colletotrichum fructicola (strain Nara gc5)</name>
    <name type="common">Anthracnose fungus</name>
    <name type="synonym">Colletotrichum gloeosporioides (strain Nara gc5)</name>
    <dbReference type="NCBI Taxonomy" id="1213859"/>
    <lineage>
        <taxon>Eukaryota</taxon>
        <taxon>Fungi</taxon>
        <taxon>Dikarya</taxon>
        <taxon>Ascomycota</taxon>
        <taxon>Pezizomycotina</taxon>
        <taxon>Sordariomycetes</taxon>
        <taxon>Hypocreomycetidae</taxon>
        <taxon>Glomerellales</taxon>
        <taxon>Glomerellaceae</taxon>
        <taxon>Colletotrichum</taxon>
        <taxon>Colletotrichum gloeosporioides species complex</taxon>
    </lineage>
</organism>
<keyword evidence="4" id="KW-1185">Reference proteome</keyword>
<accession>A0A7J6J870</accession>
<dbReference type="AlphaFoldDB" id="A0A7J6J870"/>
<reference evidence="3 4" key="2">
    <citation type="submission" date="2020-04" db="EMBL/GenBank/DDBJ databases">
        <title>Genome sequencing and assembly of multiple isolates from the Colletotrichum gloeosporioides species complex.</title>
        <authorList>
            <person name="Gan P."/>
            <person name="Shirasu K."/>
        </authorList>
    </citation>
    <scope>NUCLEOTIDE SEQUENCE [LARGE SCALE GENOMIC DNA]</scope>
    <source>
        <strain evidence="3 4">Nara gc5</strain>
    </source>
</reference>
<evidence type="ECO:0000313" key="3">
    <source>
        <dbReference type="EMBL" id="KAF4486119.1"/>
    </source>
</evidence>
<gene>
    <name evidence="3" type="ORF">CGGC5_v005177</name>
</gene>
<dbReference type="InterPro" id="IPR054464">
    <property type="entry name" value="ULD_fung"/>
</dbReference>
<proteinExistence type="predicted"/>